<dbReference type="InterPro" id="IPR036291">
    <property type="entry name" value="NAD(P)-bd_dom_sf"/>
</dbReference>
<dbReference type="Proteomes" id="UP000483379">
    <property type="component" value="Unassembled WGS sequence"/>
</dbReference>
<protein>
    <submittedName>
        <fullName evidence="2">NAD-dependent epimerase/dehydratase family protein</fullName>
    </submittedName>
</protein>
<dbReference type="Pfam" id="PF01370">
    <property type="entry name" value="Epimerase"/>
    <property type="match status" value="1"/>
</dbReference>
<accession>A0A6M0K6Q2</accession>
<dbReference type="SUPFAM" id="SSF51735">
    <property type="entry name" value="NAD(P)-binding Rossmann-fold domains"/>
    <property type="match status" value="1"/>
</dbReference>
<keyword evidence="3" id="KW-1185">Reference proteome</keyword>
<dbReference type="PANTHER" id="PTHR43245:SF13">
    <property type="entry name" value="UDP-D-APIOSE_UDP-D-XYLOSE SYNTHASE 2"/>
    <property type="match status" value="1"/>
</dbReference>
<gene>
    <name evidence="2" type="ORF">G3446_24600</name>
</gene>
<reference evidence="2 3" key="1">
    <citation type="submission" date="2020-02" db="EMBL/GenBank/DDBJ databases">
        <title>Genome sequences of Thiorhodococcus mannitoliphagus and Thiorhodococcus minor, purple sulfur photosynthetic bacteria in the gammaproteobacterial family, Chromatiaceae.</title>
        <authorList>
            <person name="Aviles F.A."/>
            <person name="Meyer T.E."/>
            <person name="Kyndt J.A."/>
        </authorList>
    </citation>
    <scope>NUCLEOTIDE SEQUENCE [LARGE SCALE GENOMIC DNA]</scope>
    <source>
        <strain evidence="2 3">DSM 11518</strain>
    </source>
</reference>
<dbReference type="EMBL" id="JAAIJQ010000134">
    <property type="protein sequence ID" value="NEV65001.1"/>
    <property type="molecule type" value="Genomic_DNA"/>
</dbReference>
<evidence type="ECO:0000259" key="1">
    <source>
        <dbReference type="Pfam" id="PF01370"/>
    </source>
</evidence>
<dbReference type="InterPro" id="IPR001509">
    <property type="entry name" value="Epimerase_deHydtase"/>
</dbReference>
<dbReference type="RefSeq" id="WP_164456302.1">
    <property type="nucleotide sequence ID" value="NZ_JAAIJQ010000134.1"/>
</dbReference>
<evidence type="ECO:0000313" key="2">
    <source>
        <dbReference type="EMBL" id="NEV65001.1"/>
    </source>
</evidence>
<comment type="caution">
    <text evidence="2">The sequence shown here is derived from an EMBL/GenBank/DDBJ whole genome shotgun (WGS) entry which is preliminary data.</text>
</comment>
<sequence length="314" mass="34559">MATNICVTGATGLIGSALLDDLASRDFNVTAVARTLPLQSEQNFLASNGDKFSWLQGDLNSYSDCLDIVNQQEVIFHLAQKNSPLTSDLDWPSDALLNIIPTLNLIKAIKESGNVPHLIYPSSGGAVYGSVKNKMLISEANICFPQNSYGIQKLTAENYLRLAAQRGILRATVLRISNVYGWLLSPSRKQGFIGTAINQIKSCKPIRLFGNPDNVRDYVYKDDVTKALLLSITSDQDFEIFNIGTGVGTSVNQLIQIIEKILNRKVAIYRDDSIDGENLTDWCVLDASKAKKLLNWEPDVSIVSGVKKMIENCL</sequence>
<dbReference type="Gene3D" id="3.40.50.720">
    <property type="entry name" value="NAD(P)-binding Rossmann-like Domain"/>
    <property type="match status" value="1"/>
</dbReference>
<dbReference type="InterPro" id="IPR050177">
    <property type="entry name" value="Lipid_A_modif_metabolic_enz"/>
</dbReference>
<feature type="domain" description="NAD-dependent epimerase/dehydratase" evidence="1">
    <location>
        <begin position="5"/>
        <end position="244"/>
    </location>
</feature>
<dbReference type="AlphaFoldDB" id="A0A6M0K6Q2"/>
<proteinExistence type="predicted"/>
<name>A0A6M0K6Q2_9GAMM</name>
<evidence type="ECO:0000313" key="3">
    <source>
        <dbReference type="Proteomes" id="UP000483379"/>
    </source>
</evidence>
<organism evidence="2 3">
    <name type="scientific">Thiorhodococcus minor</name>
    <dbReference type="NCBI Taxonomy" id="57489"/>
    <lineage>
        <taxon>Bacteria</taxon>
        <taxon>Pseudomonadati</taxon>
        <taxon>Pseudomonadota</taxon>
        <taxon>Gammaproteobacteria</taxon>
        <taxon>Chromatiales</taxon>
        <taxon>Chromatiaceae</taxon>
        <taxon>Thiorhodococcus</taxon>
    </lineage>
</organism>
<dbReference type="PANTHER" id="PTHR43245">
    <property type="entry name" value="BIFUNCTIONAL POLYMYXIN RESISTANCE PROTEIN ARNA"/>
    <property type="match status" value="1"/>
</dbReference>